<dbReference type="Pfam" id="PF00300">
    <property type="entry name" value="His_Phos_1"/>
    <property type="match status" value="1"/>
</dbReference>
<dbReference type="InterPro" id="IPR029033">
    <property type="entry name" value="His_PPase_superfam"/>
</dbReference>
<dbReference type="InterPro" id="IPR050275">
    <property type="entry name" value="PGM_Phosphatase"/>
</dbReference>
<feature type="non-terminal residue" evidence="1">
    <location>
        <position position="263"/>
    </location>
</feature>
<reference evidence="1 2" key="1">
    <citation type="submission" date="2018-05" db="EMBL/GenBank/DDBJ databases">
        <title>Draft genome sequence of Scytalidium lignicola DSM 105466, a ubiquitous saprotrophic fungus.</title>
        <authorList>
            <person name="Buettner E."/>
            <person name="Gebauer A.M."/>
            <person name="Hofrichter M."/>
            <person name="Liers C."/>
            <person name="Kellner H."/>
        </authorList>
    </citation>
    <scope>NUCLEOTIDE SEQUENCE [LARGE SCALE GENOMIC DNA]</scope>
    <source>
        <strain evidence="1 2">DSM 105466</strain>
    </source>
</reference>
<comment type="caution">
    <text evidence="1">The sequence shown here is derived from an EMBL/GenBank/DDBJ whole genome shotgun (WGS) entry which is preliminary data.</text>
</comment>
<accession>A0A3E2H983</accession>
<feature type="non-terminal residue" evidence="1">
    <location>
        <position position="1"/>
    </location>
</feature>
<dbReference type="PANTHER" id="PTHR48100">
    <property type="entry name" value="BROAD-SPECIFICITY PHOSPHATASE YOR283W-RELATED"/>
    <property type="match status" value="1"/>
</dbReference>
<protein>
    <recommendedName>
        <fullName evidence="3">Phosphoglycerate mutase family protein</fullName>
    </recommendedName>
</protein>
<dbReference type="SMART" id="SM00855">
    <property type="entry name" value="PGAM"/>
    <property type="match status" value="1"/>
</dbReference>
<dbReference type="GO" id="GO:0016791">
    <property type="term" value="F:phosphatase activity"/>
    <property type="evidence" value="ECO:0007669"/>
    <property type="project" value="TreeGrafter"/>
</dbReference>
<dbReference type="EMBL" id="NCSJ02000113">
    <property type="protein sequence ID" value="RFU29954.1"/>
    <property type="molecule type" value="Genomic_DNA"/>
</dbReference>
<dbReference type="GO" id="GO:0005737">
    <property type="term" value="C:cytoplasm"/>
    <property type="evidence" value="ECO:0007669"/>
    <property type="project" value="TreeGrafter"/>
</dbReference>
<evidence type="ECO:0008006" key="3">
    <source>
        <dbReference type="Google" id="ProtNLM"/>
    </source>
</evidence>
<dbReference type="Gene3D" id="3.40.50.1240">
    <property type="entry name" value="Phosphoglycerate mutase-like"/>
    <property type="match status" value="1"/>
</dbReference>
<sequence>MPKTTLHLVRHAQGYHNLRQENHTLPDPLLTDLGRTQCTTLSTVFSHHAQVTDIVSSPLRRTIYTALLSFPDEVQARSIPVVALPQLQETSDLPCDTGSAPDLLRREFENGAEGGVVDLKREDRCAGAGGTGLVTGVRDKRAREMVEQKVVEDVESAEPHIVVVTHGGFLHYFTEDWEGHDGFLGTGWQNTEFRSYTFVTEGDGDEDASVVETAESRRRRSGKEIPLTREEQTNLRRVAEKKWSDFGFQTPKETLTPENEKEG</sequence>
<keyword evidence="2" id="KW-1185">Reference proteome</keyword>
<dbReference type="OMA" id="NEQCRIL"/>
<dbReference type="SUPFAM" id="SSF53254">
    <property type="entry name" value="Phosphoglycerate mutase-like"/>
    <property type="match status" value="1"/>
</dbReference>
<gene>
    <name evidence="1" type="ORF">B7463_g6393</name>
</gene>
<dbReference type="Proteomes" id="UP000258309">
    <property type="component" value="Unassembled WGS sequence"/>
</dbReference>
<dbReference type="AlphaFoldDB" id="A0A3E2H983"/>
<dbReference type="InterPro" id="IPR013078">
    <property type="entry name" value="His_Pase_superF_clade-1"/>
</dbReference>
<dbReference type="CDD" id="cd07067">
    <property type="entry name" value="HP_PGM_like"/>
    <property type="match status" value="1"/>
</dbReference>
<evidence type="ECO:0000313" key="2">
    <source>
        <dbReference type="Proteomes" id="UP000258309"/>
    </source>
</evidence>
<dbReference type="PANTHER" id="PTHR48100:SF54">
    <property type="entry name" value="PHOSPHATASE SPAC5H10.03-RELATED"/>
    <property type="match status" value="1"/>
</dbReference>
<evidence type="ECO:0000313" key="1">
    <source>
        <dbReference type="EMBL" id="RFU29954.1"/>
    </source>
</evidence>
<dbReference type="OrthoDB" id="496981at2759"/>
<organism evidence="1 2">
    <name type="scientific">Scytalidium lignicola</name>
    <name type="common">Hyphomycete</name>
    <dbReference type="NCBI Taxonomy" id="5539"/>
    <lineage>
        <taxon>Eukaryota</taxon>
        <taxon>Fungi</taxon>
        <taxon>Dikarya</taxon>
        <taxon>Ascomycota</taxon>
        <taxon>Pezizomycotina</taxon>
        <taxon>Leotiomycetes</taxon>
        <taxon>Leotiomycetes incertae sedis</taxon>
        <taxon>Scytalidium</taxon>
    </lineage>
</organism>
<proteinExistence type="predicted"/>
<name>A0A3E2H983_SCYLI</name>